<dbReference type="PANTHER" id="PTHR30486">
    <property type="entry name" value="TWITCHING MOTILITY PROTEIN PILT"/>
    <property type="match status" value="1"/>
</dbReference>
<evidence type="ECO:0000313" key="3">
    <source>
        <dbReference type="EMBL" id="RFA33842.1"/>
    </source>
</evidence>
<dbReference type="Gene3D" id="3.40.50.300">
    <property type="entry name" value="P-loop containing nucleotide triphosphate hydrolases"/>
    <property type="match status" value="1"/>
</dbReference>
<evidence type="ECO:0000256" key="1">
    <source>
        <dbReference type="ARBA" id="ARBA00006611"/>
    </source>
</evidence>
<dbReference type="RefSeq" id="WP_116278796.1">
    <property type="nucleotide sequence ID" value="NZ_NFZX01000030.1"/>
</dbReference>
<dbReference type="Proteomes" id="UP000256488">
    <property type="component" value="Unassembled WGS sequence"/>
</dbReference>
<proteinExistence type="inferred from homology"/>
<comment type="caution">
    <text evidence="3">The sequence shown here is derived from an EMBL/GenBank/DDBJ whole genome shotgun (WGS) entry which is preliminary data.</text>
</comment>
<evidence type="ECO:0000259" key="2">
    <source>
        <dbReference type="Pfam" id="PF00437"/>
    </source>
</evidence>
<evidence type="ECO:0000313" key="4">
    <source>
        <dbReference type="Proteomes" id="UP000256488"/>
    </source>
</evidence>
<dbReference type="InterPro" id="IPR050921">
    <property type="entry name" value="T4SS_GSP_E_ATPase"/>
</dbReference>
<dbReference type="Pfam" id="PF00437">
    <property type="entry name" value="T2SSE"/>
    <property type="match status" value="1"/>
</dbReference>
<dbReference type="CDD" id="cd01130">
    <property type="entry name" value="VirB11-like_ATPase"/>
    <property type="match status" value="1"/>
</dbReference>
<reference evidence="3 4" key="1">
    <citation type="submission" date="2017-05" db="EMBL/GenBank/DDBJ databases">
        <title>Virgibacillus sp. AK90 isolated from a saltern of Kakinada, India.</title>
        <authorList>
            <person name="Gupta V."/>
            <person name="Sidhu C."/>
            <person name="Korpole S."/>
            <person name="Pinnaka A.K."/>
        </authorList>
    </citation>
    <scope>NUCLEOTIDE SEQUENCE [LARGE SCALE GENOMIC DNA]</scope>
    <source>
        <strain evidence="3 4">AK90</strain>
    </source>
</reference>
<dbReference type="InterPro" id="IPR001482">
    <property type="entry name" value="T2SS/T4SS_dom"/>
</dbReference>
<dbReference type="GO" id="GO:0016887">
    <property type="term" value="F:ATP hydrolysis activity"/>
    <property type="evidence" value="ECO:0007669"/>
    <property type="project" value="InterPro"/>
</dbReference>
<feature type="domain" description="Bacterial type II secretion system protein E" evidence="2">
    <location>
        <begin position="98"/>
        <end position="263"/>
    </location>
</feature>
<dbReference type="EMBL" id="NFZX01000030">
    <property type="protein sequence ID" value="RFA33842.1"/>
    <property type="molecule type" value="Genomic_DNA"/>
</dbReference>
<dbReference type="PANTHER" id="PTHR30486:SF6">
    <property type="entry name" value="TYPE IV PILUS RETRACTATION ATPASE PILT"/>
    <property type="match status" value="1"/>
</dbReference>
<dbReference type="InterPro" id="IPR027417">
    <property type="entry name" value="P-loop_NTPase"/>
</dbReference>
<name>A0A3E0WLK8_9BACI</name>
<sequence length="374" mass="43087">MNTEQEKRIQDIIEKSFLRPFLKDEGITDIRFNGTELRLQHNQNGRYRAEQQPTLKEVQRLAKQIADVQGKEINNSEPELNTEFGYMRINVMHDRVSPDGMTMAIRISRPRLAVTNIQDLTVNKRQDVEELLRILVMAGSNLVISGRTGSGKTELQKLLVSYIPEKDIIILIEDTRDSHIKTLYPKKDITSWQTVESDQMENNITIQDLVKAALRNNPDWINVAETRGVEAADMLDAAKTDHNIITTLHAKGAMSIPSRFIPMIRQSPAYQGMSEQFIGREVTELFPFGIHLEMDEENGKIERRIKEMVEYTDFTKKGAVGTYLYREEKNYNGSYQTREVINPLSEKALQHLKNKRLYHLLPSVFVSKIEKEVV</sequence>
<accession>A0A3E0WLK8</accession>
<dbReference type="Gene3D" id="3.30.450.370">
    <property type="match status" value="1"/>
</dbReference>
<dbReference type="SUPFAM" id="SSF52540">
    <property type="entry name" value="P-loop containing nucleoside triphosphate hydrolases"/>
    <property type="match status" value="1"/>
</dbReference>
<dbReference type="AlphaFoldDB" id="A0A3E0WLK8"/>
<comment type="similarity">
    <text evidence="1">Belongs to the GSP E family.</text>
</comment>
<organism evidence="3 4">
    <name type="scientific">Virgibacillus dokdonensis</name>
    <dbReference type="NCBI Taxonomy" id="302167"/>
    <lineage>
        <taxon>Bacteria</taxon>
        <taxon>Bacillati</taxon>
        <taxon>Bacillota</taxon>
        <taxon>Bacilli</taxon>
        <taxon>Bacillales</taxon>
        <taxon>Bacillaceae</taxon>
        <taxon>Virgibacillus</taxon>
    </lineage>
</organism>
<gene>
    <name evidence="3" type="ORF">CAI16_13385</name>
</gene>
<protein>
    <recommendedName>
        <fullName evidence="2">Bacterial type II secretion system protein E domain-containing protein</fullName>
    </recommendedName>
</protein>